<accession>A0A2L1GRI8</accession>
<reference evidence="7 8" key="1">
    <citation type="journal article" date="2018" name="MBio">
        <title>Insights into the evolution of host association through the isolation and characterization of a novel human periodontal pathobiont, Desulfobulbus oralis.</title>
        <authorList>
            <person name="Cross K.L."/>
            <person name="Chirania P."/>
            <person name="Xiong W."/>
            <person name="Beall C.J."/>
            <person name="Elkins J.G."/>
            <person name="Giannone R.J."/>
            <person name="Griffen A.L."/>
            <person name="Guss A.M."/>
            <person name="Hettich R.L."/>
            <person name="Joshi S.S."/>
            <person name="Mokrzan E.M."/>
            <person name="Martin R.K."/>
            <person name="Zhulin I.B."/>
            <person name="Leys E.J."/>
            <person name="Podar M."/>
        </authorList>
    </citation>
    <scope>NUCLEOTIDE SEQUENCE [LARGE SCALE GENOMIC DNA]</scope>
    <source>
        <strain evidence="7 8">ORNL</strain>
    </source>
</reference>
<dbReference type="Proteomes" id="UP000239867">
    <property type="component" value="Chromosome"/>
</dbReference>
<dbReference type="KEGG" id="deo:CAY53_08350"/>
<evidence type="ECO:0000256" key="4">
    <source>
        <dbReference type="ARBA" id="ARBA00023136"/>
    </source>
</evidence>
<evidence type="ECO:0000256" key="3">
    <source>
        <dbReference type="ARBA" id="ARBA00022989"/>
    </source>
</evidence>
<keyword evidence="4" id="KW-0472">Membrane</keyword>
<dbReference type="GO" id="GO:0012505">
    <property type="term" value="C:endomembrane system"/>
    <property type="evidence" value="ECO:0007669"/>
    <property type="project" value="UniProtKB-SubCell"/>
</dbReference>
<keyword evidence="2" id="KW-0812">Transmembrane</keyword>
<sequence>MLRHSKRIFLARSTPLPVKLVLALGLLYCISPWDLLPEWLPVLGVMDDLALAALLIGWANTFSLPDDDGEEPKASAQGRPDTDRRSC</sequence>
<evidence type="ECO:0000313" key="7">
    <source>
        <dbReference type="EMBL" id="AVD72299.1"/>
    </source>
</evidence>
<dbReference type="AlphaFoldDB" id="A0A2L1GRI8"/>
<name>A0A2L1GRI8_9BACT</name>
<organism evidence="7 8">
    <name type="scientific">Desulfobulbus oralis</name>
    <dbReference type="NCBI Taxonomy" id="1986146"/>
    <lineage>
        <taxon>Bacteria</taxon>
        <taxon>Pseudomonadati</taxon>
        <taxon>Thermodesulfobacteriota</taxon>
        <taxon>Desulfobulbia</taxon>
        <taxon>Desulfobulbales</taxon>
        <taxon>Desulfobulbaceae</taxon>
        <taxon>Desulfobulbus</taxon>
    </lineage>
</organism>
<evidence type="ECO:0000259" key="6">
    <source>
        <dbReference type="Pfam" id="PF06803"/>
    </source>
</evidence>
<gene>
    <name evidence="7" type="ORF">CAY53_08350</name>
</gene>
<feature type="region of interest" description="Disordered" evidence="5">
    <location>
        <begin position="63"/>
        <end position="87"/>
    </location>
</feature>
<dbReference type="OrthoDB" id="9804184at2"/>
<evidence type="ECO:0000313" key="8">
    <source>
        <dbReference type="Proteomes" id="UP000239867"/>
    </source>
</evidence>
<evidence type="ECO:0000256" key="5">
    <source>
        <dbReference type="SAM" id="MobiDB-lite"/>
    </source>
</evidence>
<keyword evidence="3" id="KW-1133">Transmembrane helix</keyword>
<evidence type="ECO:0000256" key="1">
    <source>
        <dbReference type="ARBA" id="ARBA00004127"/>
    </source>
</evidence>
<dbReference type="EMBL" id="CP021255">
    <property type="protein sequence ID" value="AVD72299.1"/>
    <property type="molecule type" value="Genomic_DNA"/>
</dbReference>
<feature type="domain" description="DUF1232" evidence="6">
    <location>
        <begin position="18"/>
        <end position="54"/>
    </location>
</feature>
<evidence type="ECO:0000256" key="2">
    <source>
        <dbReference type="ARBA" id="ARBA00022692"/>
    </source>
</evidence>
<dbReference type="Pfam" id="PF06803">
    <property type="entry name" value="DUF1232"/>
    <property type="match status" value="1"/>
</dbReference>
<protein>
    <recommendedName>
        <fullName evidence="6">DUF1232 domain-containing protein</fullName>
    </recommendedName>
</protein>
<dbReference type="InterPro" id="IPR010652">
    <property type="entry name" value="DUF1232"/>
</dbReference>
<comment type="subcellular location">
    <subcellularLocation>
        <location evidence="1">Endomembrane system</location>
        <topology evidence="1">Multi-pass membrane protein</topology>
    </subcellularLocation>
</comment>
<keyword evidence="8" id="KW-1185">Reference proteome</keyword>
<proteinExistence type="predicted"/>